<dbReference type="SFLD" id="SFLDG01140">
    <property type="entry name" value="C2.B:_Phosphomannomutase_and_P"/>
    <property type="match status" value="1"/>
</dbReference>
<dbReference type="EMBL" id="CP008876">
    <property type="protein sequence ID" value="AIF66120.1"/>
    <property type="molecule type" value="Genomic_DNA"/>
</dbReference>
<dbReference type="Gene3D" id="3.40.50.1000">
    <property type="entry name" value="HAD superfamily/HAD-like"/>
    <property type="match status" value="1"/>
</dbReference>
<dbReference type="Proteomes" id="UP000027980">
    <property type="component" value="Chromosome"/>
</dbReference>
<dbReference type="InterPro" id="IPR036412">
    <property type="entry name" value="HAD-like_sf"/>
</dbReference>
<organism evidence="1 2">
    <name type="scientific">Terribacillus saccharophilus</name>
    <dbReference type="NCBI Taxonomy" id="361277"/>
    <lineage>
        <taxon>Bacteria</taxon>
        <taxon>Bacillati</taxon>
        <taxon>Bacillota</taxon>
        <taxon>Bacilli</taxon>
        <taxon>Bacillales</taxon>
        <taxon>Bacillaceae</taxon>
        <taxon>Terribacillus</taxon>
    </lineage>
</organism>
<dbReference type="PROSITE" id="PS01229">
    <property type="entry name" value="COF_2"/>
    <property type="match status" value="1"/>
</dbReference>
<dbReference type="RefSeq" id="WP_038559483.1">
    <property type="nucleotide sequence ID" value="NZ_CP008876.1"/>
</dbReference>
<reference evidence="1 2" key="1">
    <citation type="submission" date="2014-07" db="EMBL/GenBank/DDBJ databases">
        <title>Complete genome sequence of a moderately halophilic bacterium Terribacillus aidingensis MP602, isolated from Cryptomeria fortunei in Tianmu mountain in China.</title>
        <authorList>
            <person name="Wang Y."/>
            <person name="Lu P."/>
            <person name="Zhang L."/>
        </authorList>
    </citation>
    <scope>NUCLEOTIDE SEQUENCE [LARGE SCALE GENOMIC DNA]</scope>
    <source>
        <strain evidence="1 2">MP602</strain>
    </source>
</reference>
<name>A0A075LHJ1_9BACI</name>
<dbReference type="Gene3D" id="3.30.1240.10">
    <property type="match status" value="1"/>
</dbReference>
<dbReference type="GO" id="GO:0016791">
    <property type="term" value="F:phosphatase activity"/>
    <property type="evidence" value="ECO:0007669"/>
    <property type="project" value="UniProtKB-ARBA"/>
</dbReference>
<dbReference type="AlphaFoldDB" id="A0A075LHJ1"/>
<proteinExistence type="predicted"/>
<dbReference type="PANTHER" id="PTHR10000:SF53">
    <property type="entry name" value="5-AMINO-6-(5-PHOSPHO-D-RIBITYLAMINO)URACIL PHOSPHATASE YBJI-RELATED"/>
    <property type="match status" value="1"/>
</dbReference>
<dbReference type="SUPFAM" id="SSF56784">
    <property type="entry name" value="HAD-like"/>
    <property type="match status" value="1"/>
</dbReference>
<sequence>MLKLVVTDLDGTFLNNKGSFDKELFDETHKMMKENGVIFAACTGKQCERVEELFEGHSDIWVLGDSATRIKRDGELIKDFPLDKKLGNDLIRNIEANNQKVTVIACTGESAYVRSDISEADYKVVRNSYKEVKKTDDLTAIESELVKITVFDRSLGSVALKEHLLKQTYTAPMYMVASEPAWLDITAADVHKGKTVQKLQEIVGATKEETMSFGDGENDVELMDIADYSFAMANACDNTKAAASFITKTNEENGVLLTIQKMINLMK</sequence>
<dbReference type="SFLD" id="SFLDS00003">
    <property type="entry name" value="Haloacid_Dehalogenase"/>
    <property type="match status" value="1"/>
</dbReference>
<evidence type="ECO:0000313" key="1">
    <source>
        <dbReference type="EMBL" id="AIF66120.1"/>
    </source>
</evidence>
<dbReference type="InterPro" id="IPR023214">
    <property type="entry name" value="HAD_sf"/>
</dbReference>
<dbReference type="GeneID" id="34221542"/>
<gene>
    <name evidence="1" type="ORF">GZ22_05395</name>
</gene>
<dbReference type="GO" id="GO:0000287">
    <property type="term" value="F:magnesium ion binding"/>
    <property type="evidence" value="ECO:0007669"/>
    <property type="project" value="TreeGrafter"/>
</dbReference>
<evidence type="ECO:0000313" key="2">
    <source>
        <dbReference type="Proteomes" id="UP000027980"/>
    </source>
</evidence>
<dbReference type="NCBIfam" id="TIGR01484">
    <property type="entry name" value="HAD-SF-IIB"/>
    <property type="match status" value="1"/>
</dbReference>
<dbReference type="KEGG" id="tap:GZ22_05395"/>
<dbReference type="InterPro" id="IPR006379">
    <property type="entry name" value="HAD-SF_hydro_IIB"/>
</dbReference>
<keyword evidence="1" id="KW-0378">Hydrolase</keyword>
<dbReference type="GO" id="GO:0005829">
    <property type="term" value="C:cytosol"/>
    <property type="evidence" value="ECO:0007669"/>
    <property type="project" value="TreeGrafter"/>
</dbReference>
<dbReference type="HOGENOM" id="CLU_044146_5_0_9"/>
<dbReference type="PANTHER" id="PTHR10000">
    <property type="entry name" value="PHOSPHOSERINE PHOSPHATASE"/>
    <property type="match status" value="1"/>
</dbReference>
<accession>A0A075LHJ1</accession>
<dbReference type="Pfam" id="PF08282">
    <property type="entry name" value="Hydrolase_3"/>
    <property type="match status" value="1"/>
</dbReference>
<protein>
    <submittedName>
        <fullName evidence="1">Hydrolase</fullName>
    </submittedName>
</protein>
<dbReference type="OrthoDB" id="9814970at2"/>